<dbReference type="EMBL" id="JBIQWL010000001">
    <property type="protein sequence ID" value="MFH8248741.1"/>
    <property type="molecule type" value="Genomic_DNA"/>
</dbReference>
<evidence type="ECO:0000256" key="6">
    <source>
        <dbReference type="SAM" id="MobiDB-lite"/>
    </source>
</evidence>
<proteinExistence type="predicted"/>
<comment type="caution">
    <text evidence="8">The sequence shown here is derived from an EMBL/GenBank/DDBJ whole genome shotgun (WGS) entry which is preliminary data.</text>
</comment>
<feature type="transmembrane region" description="Helical" evidence="7">
    <location>
        <begin position="39"/>
        <end position="60"/>
    </location>
</feature>
<evidence type="ECO:0000313" key="8">
    <source>
        <dbReference type="EMBL" id="MFH8248741.1"/>
    </source>
</evidence>
<keyword evidence="9" id="KW-1185">Reference proteome</keyword>
<dbReference type="PANTHER" id="PTHR32196">
    <property type="entry name" value="ABC TRANSPORTER PERMEASE PROTEIN YPHD-RELATED-RELATED"/>
    <property type="match status" value="1"/>
</dbReference>
<evidence type="ECO:0000256" key="5">
    <source>
        <dbReference type="ARBA" id="ARBA00023136"/>
    </source>
</evidence>
<name>A0ABW7Q1N5_9MICO</name>
<dbReference type="CDD" id="cd06579">
    <property type="entry name" value="TM_PBP1_transp_AraH_like"/>
    <property type="match status" value="1"/>
</dbReference>
<protein>
    <submittedName>
        <fullName evidence="8">ABC transporter permease</fullName>
    </submittedName>
</protein>
<feature type="region of interest" description="Disordered" evidence="6">
    <location>
        <begin position="1"/>
        <end position="23"/>
    </location>
</feature>
<evidence type="ECO:0000256" key="4">
    <source>
        <dbReference type="ARBA" id="ARBA00022989"/>
    </source>
</evidence>
<accession>A0ABW7Q1N5</accession>
<keyword evidence="2" id="KW-1003">Cell membrane</keyword>
<evidence type="ECO:0000256" key="3">
    <source>
        <dbReference type="ARBA" id="ARBA00022692"/>
    </source>
</evidence>
<feature type="transmembrane region" description="Helical" evidence="7">
    <location>
        <begin position="280"/>
        <end position="297"/>
    </location>
</feature>
<dbReference type="Proteomes" id="UP001610861">
    <property type="component" value="Unassembled WGS sequence"/>
</dbReference>
<reference evidence="8 9" key="1">
    <citation type="submission" date="2024-09" db="EMBL/GenBank/DDBJ databases">
        <authorList>
            <person name="Pan X."/>
        </authorList>
    </citation>
    <scope>NUCLEOTIDE SEQUENCE [LARGE SCALE GENOMIC DNA]</scope>
    <source>
        <strain evidence="8 9">B2969</strain>
    </source>
</reference>
<feature type="transmembrane region" description="Helical" evidence="7">
    <location>
        <begin position="97"/>
        <end position="114"/>
    </location>
</feature>
<feature type="transmembrane region" description="Helical" evidence="7">
    <location>
        <begin position="303"/>
        <end position="320"/>
    </location>
</feature>
<keyword evidence="3 7" id="KW-0812">Transmembrane</keyword>
<evidence type="ECO:0000256" key="7">
    <source>
        <dbReference type="SAM" id="Phobius"/>
    </source>
</evidence>
<dbReference type="PANTHER" id="PTHR32196:SF63">
    <property type="entry name" value="INNER MEMBRANE ABC TRANSPORTER PERMEASE PROTEIN YJFF"/>
    <property type="match status" value="1"/>
</dbReference>
<evidence type="ECO:0000313" key="9">
    <source>
        <dbReference type="Proteomes" id="UP001610861"/>
    </source>
</evidence>
<feature type="transmembrane region" description="Helical" evidence="7">
    <location>
        <begin position="195"/>
        <end position="218"/>
    </location>
</feature>
<dbReference type="InterPro" id="IPR001851">
    <property type="entry name" value="ABC_transp_permease"/>
</dbReference>
<dbReference type="RefSeq" id="WP_396638701.1">
    <property type="nucleotide sequence ID" value="NZ_JBIQWL010000001.1"/>
</dbReference>
<organism evidence="8 9">
    <name type="scientific">Microbacterium alkaliflavum</name>
    <dbReference type="NCBI Taxonomy" id="3248839"/>
    <lineage>
        <taxon>Bacteria</taxon>
        <taxon>Bacillati</taxon>
        <taxon>Actinomycetota</taxon>
        <taxon>Actinomycetes</taxon>
        <taxon>Micrococcales</taxon>
        <taxon>Microbacteriaceae</taxon>
        <taxon>Microbacterium</taxon>
    </lineage>
</organism>
<evidence type="ECO:0000256" key="2">
    <source>
        <dbReference type="ARBA" id="ARBA00022475"/>
    </source>
</evidence>
<evidence type="ECO:0000256" key="1">
    <source>
        <dbReference type="ARBA" id="ARBA00004651"/>
    </source>
</evidence>
<feature type="transmembrane region" description="Helical" evidence="7">
    <location>
        <begin position="121"/>
        <end position="144"/>
    </location>
</feature>
<sequence>MSNARTLAESVPPAADLPESKQPQQVSRFSGLWERSQTLIPTLAALVLLFAMLIYAEIAYGRVFHAGTMSSLLVSFAPTIILAVGMTIVIISGGIDLSVGAVVAFTSVSGVMLMNIGVNGWLAMLLMIVFGAMFGLISGVMIQYFNVQPFIATLAMMFLARGLASILSTTPVIAPEDSPIMLLATDWKIIDGPKVNDFTVTPGLIIAVLVVLGGMFFMHRSRSGRTVYAIGGNESSAKLMGLPVARTRVWIYVVSGALAGLAAIVYTAEVGGKAQNVTGIGWELDAIAAVVIGGTLLTGGYGYVLGSIVGVFVLAALRLIITKDGTINPEYLTIITGGVLLVFVLLQRALTRRRAS</sequence>
<feature type="transmembrane region" description="Helical" evidence="7">
    <location>
        <begin position="249"/>
        <end position="268"/>
    </location>
</feature>
<feature type="transmembrane region" description="Helical" evidence="7">
    <location>
        <begin position="332"/>
        <end position="350"/>
    </location>
</feature>
<gene>
    <name evidence="8" type="ORF">ACH3VR_00050</name>
</gene>
<comment type="subcellular location">
    <subcellularLocation>
        <location evidence="1">Cell membrane</location>
        <topology evidence="1">Multi-pass membrane protein</topology>
    </subcellularLocation>
</comment>
<dbReference type="Pfam" id="PF02653">
    <property type="entry name" value="BPD_transp_2"/>
    <property type="match status" value="1"/>
</dbReference>
<keyword evidence="5 7" id="KW-0472">Membrane</keyword>
<feature type="transmembrane region" description="Helical" evidence="7">
    <location>
        <begin position="72"/>
        <end position="91"/>
    </location>
</feature>
<keyword evidence="4 7" id="KW-1133">Transmembrane helix</keyword>